<accession>A0A9D4PC10</accession>
<dbReference type="PANTHER" id="PTHR19370">
    <property type="entry name" value="NADH-CYTOCHROME B5 REDUCTASE"/>
    <property type="match status" value="1"/>
</dbReference>
<gene>
    <name evidence="9" type="ORF">HPB52_003680</name>
</gene>
<dbReference type="GO" id="GO:0090524">
    <property type="term" value="F:cytochrome-b5 reductase activity, acting on NADH"/>
    <property type="evidence" value="ECO:0007669"/>
    <property type="project" value="UniProtKB-EC"/>
</dbReference>
<dbReference type="InterPro" id="IPR017927">
    <property type="entry name" value="FAD-bd_FR_type"/>
</dbReference>
<dbReference type="PRINTS" id="PR00371">
    <property type="entry name" value="FPNCR"/>
</dbReference>
<dbReference type="InterPro" id="IPR017938">
    <property type="entry name" value="Riboflavin_synthase-like_b-brl"/>
</dbReference>
<name>A0A9D4PC10_RHISA</name>
<comment type="cofactor">
    <cofactor evidence="1 6 7">
        <name>FAD</name>
        <dbReference type="ChEBI" id="CHEBI:57692"/>
    </cofactor>
</comment>
<evidence type="ECO:0000313" key="10">
    <source>
        <dbReference type="Proteomes" id="UP000821837"/>
    </source>
</evidence>
<dbReference type="PRINTS" id="PR00406">
    <property type="entry name" value="CYTB5RDTASE"/>
</dbReference>
<comment type="caution">
    <text evidence="9">The sequence shown here is derived from an EMBL/GenBank/DDBJ whole genome shotgun (WGS) entry which is preliminary data.</text>
</comment>
<evidence type="ECO:0000256" key="5">
    <source>
        <dbReference type="ARBA" id="ARBA00023027"/>
    </source>
</evidence>
<evidence type="ECO:0000259" key="8">
    <source>
        <dbReference type="PROSITE" id="PS51384"/>
    </source>
</evidence>
<evidence type="ECO:0000256" key="3">
    <source>
        <dbReference type="ARBA" id="ARBA00022827"/>
    </source>
</evidence>
<feature type="binding site" evidence="6">
    <location>
        <position position="187"/>
    </location>
    <ligand>
        <name>FAD</name>
        <dbReference type="ChEBI" id="CHEBI:57692"/>
    </ligand>
</feature>
<dbReference type="InterPro" id="IPR008333">
    <property type="entry name" value="Cbr1-like_FAD-bd_dom"/>
</dbReference>
<dbReference type="InterPro" id="IPR039261">
    <property type="entry name" value="FNR_nucleotide-bd"/>
</dbReference>
<protein>
    <recommendedName>
        <fullName evidence="7">NADH-cytochrome b5 reductase</fullName>
        <ecNumber evidence="7">1.6.2.2</ecNumber>
    </recommendedName>
</protein>
<keyword evidence="4 7" id="KW-0560">Oxidoreductase</keyword>
<feature type="binding site" evidence="6">
    <location>
        <position position="98"/>
    </location>
    <ligand>
        <name>FAD</name>
        <dbReference type="ChEBI" id="CHEBI:57692"/>
    </ligand>
</feature>
<evidence type="ECO:0000256" key="2">
    <source>
        <dbReference type="ARBA" id="ARBA00022630"/>
    </source>
</evidence>
<dbReference type="EMBL" id="JABSTV010001255">
    <property type="protein sequence ID" value="KAH7935076.1"/>
    <property type="molecule type" value="Genomic_DNA"/>
</dbReference>
<evidence type="ECO:0000256" key="6">
    <source>
        <dbReference type="PIRSR" id="PIRSR601834-1"/>
    </source>
</evidence>
<evidence type="ECO:0000256" key="4">
    <source>
        <dbReference type="ARBA" id="ARBA00023002"/>
    </source>
</evidence>
<reference evidence="9" key="1">
    <citation type="journal article" date="2020" name="Cell">
        <title>Large-Scale Comparative Analyses of Tick Genomes Elucidate Their Genetic Diversity and Vector Capacities.</title>
        <authorList>
            <consortium name="Tick Genome and Microbiome Consortium (TIGMIC)"/>
            <person name="Jia N."/>
            <person name="Wang J."/>
            <person name="Shi W."/>
            <person name="Du L."/>
            <person name="Sun Y."/>
            <person name="Zhan W."/>
            <person name="Jiang J.F."/>
            <person name="Wang Q."/>
            <person name="Zhang B."/>
            <person name="Ji P."/>
            <person name="Bell-Sakyi L."/>
            <person name="Cui X.M."/>
            <person name="Yuan T.T."/>
            <person name="Jiang B.G."/>
            <person name="Yang W.F."/>
            <person name="Lam T.T."/>
            <person name="Chang Q.C."/>
            <person name="Ding S.J."/>
            <person name="Wang X.J."/>
            <person name="Zhu J.G."/>
            <person name="Ruan X.D."/>
            <person name="Zhao L."/>
            <person name="Wei J.T."/>
            <person name="Ye R.Z."/>
            <person name="Que T.C."/>
            <person name="Du C.H."/>
            <person name="Zhou Y.H."/>
            <person name="Cheng J.X."/>
            <person name="Dai P.F."/>
            <person name="Guo W.B."/>
            <person name="Han X.H."/>
            <person name="Huang E.J."/>
            <person name="Li L.F."/>
            <person name="Wei W."/>
            <person name="Gao Y.C."/>
            <person name="Liu J.Z."/>
            <person name="Shao H.Z."/>
            <person name="Wang X."/>
            <person name="Wang C.C."/>
            <person name="Yang T.C."/>
            <person name="Huo Q.B."/>
            <person name="Li W."/>
            <person name="Chen H.Y."/>
            <person name="Chen S.E."/>
            <person name="Zhou L.G."/>
            <person name="Ni X.B."/>
            <person name="Tian J.H."/>
            <person name="Sheng Y."/>
            <person name="Liu T."/>
            <person name="Pan Y.S."/>
            <person name="Xia L.Y."/>
            <person name="Li J."/>
            <person name="Zhao F."/>
            <person name="Cao W.C."/>
        </authorList>
    </citation>
    <scope>NUCLEOTIDE SEQUENCE</scope>
    <source>
        <strain evidence="9">Rsan-2018</strain>
    </source>
</reference>
<keyword evidence="5 7" id="KW-0520">NAD</keyword>
<feature type="binding site" evidence="6">
    <location>
        <position position="99"/>
    </location>
    <ligand>
        <name>FAD</name>
        <dbReference type="ChEBI" id="CHEBI:57692"/>
    </ligand>
</feature>
<dbReference type="PANTHER" id="PTHR19370:SF185">
    <property type="entry name" value="NADH-CYTOCHROME B5 REDUCTASE"/>
    <property type="match status" value="1"/>
</dbReference>
<feature type="binding site" evidence="6">
    <location>
        <position position="100"/>
    </location>
    <ligand>
        <name>FAD</name>
        <dbReference type="ChEBI" id="CHEBI:57692"/>
    </ligand>
</feature>
<dbReference type="GO" id="GO:0071949">
    <property type="term" value="F:FAD binding"/>
    <property type="evidence" value="ECO:0007669"/>
    <property type="project" value="TreeGrafter"/>
</dbReference>
<keyword evidence="10" id="KW-1185">Reference proteome</keyword>
<dbReference type="OMA" id="DHMAKEY"/>
<evidence type="ECO:0000256" key="7">
    <source>
        <dbReference type="RuleBase" id="RU361226"/>
    </source>
</evidence>
<comment type="similarity">
    <text evidence="7">Belongs to the flavoprotein pyridine nucleotide cytochrome reductase family.</text>
</comment>
<dbReference type="PROSITE" id="PS51384">
    <property type="entry name" value="FAD_FR"/>
    <property type="match status" value="1"/>
</dbReference>
<dbReference type="Gene3D" id="2.40.30.10">
    <property type="entry name" value="Translation factors"/>
    <property type="match status" value="1"/>
</dbReference>
<feature type="domain" description="FAD-binding FR-type" evidence="8">
    <location>
        <begin position="46"/>
        <end position="158"/>
    </location>
</feature>
<dbReference type="CDD" id="cd06183">
    <property type="entry name" value="cyt_b5_reduct_like"/>
    <property type="match status" value="1"/>
</dbReference>
<dbReference type="InterPro" id="IPR001709">
    <property type="entry name" value="Flavoprot_Pyr_Nucl_cyt_Rdtase"/>
</dbReference>
<dbReference type="Pfam" id="PF00175">
    <property type="entry name" value="NAD_binding_1"/>
    <property type="match status" value="1"/>
</dbReference>
<evidence type="ECO:0000256" key="1">
    <source>
        <dbReference type="ARBA" id="ARBA00001974"/>
    </source>
</evidence>
<dbReference type="SUPFAM" id="SSF52343">
    <property type="entry name" value="Ferredoxin reductase-like, C-terminal NADP-linked domain"/>
    <property type="match status" value="1"/>
</dbReference>
<keyword evidence="3 6" id="KW-0274">FAD</keyword>
<keyword evidence="2 6" id="KW-0285">Flavoprotein</keyword>
<dbReference type="AlphaFoldDB" id="A0A9D4PC10"/>
<evidence type="ECO:0000313" key="9">
    <source>
        <dbReference type="EMBL" id="KAH7935076.1"/>
    </source>
</evidence>
<dbReference type="Gene3D" id="3.40.50.80">
    <property type="entry name" value="Nucleotide-binding domain of ferredoxin-NADP reductase (FNR) module"/>
    <property type="match status" value="1"/>
</dbReference>
<dbReference type="VEuPathDB" id="VectorBase:RSAN_055127"/>
<dbReference type="Proteomes" id="UP000821837">
    <property type="component" value="Unassembled WGS sequence"/>
</dbReference>
<comment type="catalytic activity">
    <reaction evidence="7">
        <text>2 Fe(III)-[cytochrome b5] + NADH = 2 Fe(II)-[cytochrome b5] + NAD(+) + H(+)</text>
        <dbReference type="Rhea" id="RHEA:46680"/>
        <dbReference type="Rhea" id="RHEA-COMP:10438"/>
        <dbReference type="Rhea" id="RHEA-COMP:10439"/>
        <dbReference type="ChEBI" id="CHEBI:15378"/>
        <dbReference type="ChEBI" id="CHEBI:29033"/>
        <dbReference type="ChEBI" id="CHEBI:29034"/>
        <dbReference type="ChEBI" id="CHEBI:57540"/>
        <dbReference type="ChEBI" id="CHEBI:57945"/>
        <dbReference type="EC" id="1.6.2.2"/>
    </reaction>
</comment>
<dbReference type="EC" id="1.6.2.2" evidence="7"/>
<feature type="binding site" evidence="6">
    <location>
        <position position="117"/>
    </location>
    <ligand>
        <name>FAD</name>
        <dbReference type="ChEBI" id="CHEBI:57692"/>
    </ligand>
</feature>
<dbReference type="InterPro" id="IPR001834">
    <property type="entry name" value="CBR-like"/>
</dbReference>
<dbReference type="OrthoDB" id="260519at2759"/>
<feature type="binding site" evidence="6">
    <location>
        <position position="133"/>
    </location>
    <ligand>
        <name>FAD</name>
        <dbReference type="ChEBI" id="CHEBI:57692"/>
    </ligand>
</feature>
<reference evidence="9" key="2">
    <citation type="submission" date="2021-09" db="EMBL/GenBank/DDBJ databases">
        <authorList>
            <person name="Jia N."/>
            <person name="Wang J."/>
            <person name="Shi W."/>
            <person name="Du L."/>
            <person name="Sun Y."/>
            <person name="Zhan W."/>
            <person name="Jiang J."/>
            <person name="Wang Q."/>
            <person name="Zhang B."/>
            <person name="Ji P."/>
            <person name="Sakyi L.B."/>
            <person name="Cui X."/>
            <person name="Yuan T."/>
            <person name="Jiang B."/>
            <person name="Yang W."/>
            <person name="Lam T.T.-Y."/>
            <person name="Chang Q."/>
            <person name="Ding S."/>
            <person name="Wang X."/>
            <person name="Zhu J."/>
            <person name="Ruan X."/>
            <person name="Zhao L."/>
            <person name="Wei J."/>
            <person name="Que T."/>
            <person name="Du C."/>
            <person name="Cheng J."/>
            <person name="Dai P."/>
            <person name="Han X."/>
            <person name="Huang E."/>
            <person name="Gao Y."/>
            <person name="Liu J."/>
            <person name="Shao H."/>
            <person name="Ye R."/>
            <person name="Li L."/>
            <person name="Wei W."/>
            <person name="Wang X."/>
            <person name="Wang C."/>
            <person name="Huo Q."/>
            <person name="Li W."/>
            <person name="Guo W."/>
            <person name="Chen H."/>
            <person name="Chen S."/>
            <person name="Zhou L."/>
            <person name="Zhou L."/>
            <person name="Ni X."/>
            <person name="Tian J."/>
            <person name="Zhou Y."/>
            <person name="Sheng Y."/>
            <person name="Liu T."/>
            <person name="Pan Y."/>
            <person name="Xia L."/>
            <person name="Li J."/>
            <person name="Zhao F."/>
            <person name="Cao W."/>
        </authorList>
    </citation>
    <scope>NUCLEOTIDE SEQUENCE</scope>
    <source>
        <strain evidence="9">Rsan-2018</strain>
        <tissue evidence="9">Larvae</tissue>
    </source>
</reference>
<organism evidence="9 10">
    <name type="scientific">Rhipicephalus sanguineus</name>
    <name type="common">Brown dog tick</name>
    <name type="synonym">Ixodes sanguineus</name>
    <dbReference type="NCBI Taxonomy" id="34632"/>
    <lineage>
        <taxon>Eukaryota</taxon>
        <taxon>Metazoa</taxon>
        <taxon>Ecdysozoa</taxon>
        <taxon>Arthropoda</taxon>
        <taxon>Chelicerata</taxon>
        <taxon>Arachnida</taxon>
        <taxon>Acari</taxon>
        <taxon>Parasitiformes</taxon>
        <taxon>Ixodida</taxon>
        <taxon>Ixodoidea</taxon>
        <taxon>Ixodidae</taxon>
        <taxon>Rhipicephalinae</taxon>
        <taxon>Rhipicephalus</taxon>
        <taxon>Rhipicephalus</taxon>
    </lineage>
</organism>
<dbReference type="Pfam" id="PF00970">
    <property type="entry name" value="FAD_binding_6"/>
    <property type="match status" value="1"/>
</dbReference>
<feature type="binding site" evidence="6">
    <location>
        <position position="134"/>
    </location>
    <ligand>
        <name>FAD</name>
        <dbReference type="ChEBI" id="CHEBI:57692"/>
    </ligand>
</feature>
<sequence length="305" mass="33897">MRLTRRPVLVFLASTAAAVGALALAVLLVRKIRVVLAGEVLLTEERASYTVRLEKRVAVTHDVRLFRFALKSPQQKLGFRVGEHVLLYARIGGRTVMRPYTPVSRIDHRGSFDIMVKIYPAGVSRKYPNGGLMSQYLDNLRPGDKIEIQGPKGRFVYEGRGQFATCDGHRLPLVTRLGLVAAGSGVTPMLQLLRHLLADSADQTSVMMIDVNSSEQDIIARQELDEYAKNHGAFSIRHVLSRPPTYEGMVEYVPGPLNLEILAEHLPPPDSDTMVLCCGPPRLITEICEPALRDIGHRPNRVLCF</sequence>
<dbReference type="SUPFAM" id="SSF63380">
    <property type="entry name" value="Riboflavin synthase domain-like"/>
    <property type="match status" value="1"/>
</dbReference>
<dbReference type="FunFam" id="2.40.30.10:FF:000021">
    <property type="entry name" value="NADH-cytochrome b5 reductase"/>
    <property type="match status" value="1"/>
</dbReference>
<dbReference type="InterPro" id="IPR001433">
    <property type="entry name" value="OxRdtase_FAD/NAD-bd"/>
</dbReference>
<proteinExistence type="inferred from homology"/>